<feature type="region of interest" description="Disordered" evidence="1">
    <location>
        <begin position="177"/>
        <end position="258"/>
    </location>
</feature>
<evidence type="ECO:0000313" key="4">
    <source>
        <dbReference type="Proteomes" id="UP001500752"/>
    </source>
</evidence>
<evidence type="ECO:0000313" key="3">
    <source>
        <dbReference type="EMBL" id="GAA3671300.1"/>
    </source>
</evidence>
<dbReference type="Proteomes" id="UP001500752">
    <property type="component" value="Unassembled WGS sequence"/>
</dbReference>
<reference evidence="4" key="1">
    <citation type="journal article" date="2019" name="Int. J. Syst. Evol. Microbiol.">
        <title>The Global Catalogue of Microorganisms (GCM) 10K type strain sequencing project: providing services to taxonomists for standard genome sequencing and annotation.</title>
        <authorList>
            <consortium name="The Broad Institute Genomics Platform"/>
            <consortium name="The Broad Institute Genome Sequencing Center for Infectious Disease"/>
            <person name="Wu L."/>
            <person name="Ma J."/>
        </authorList>
    </citation>
    <scope>NUCLEOTIDE SEQUENCE [LARGE SCALE GENOMIC DNA]</scope>
    <source>
        <strain evidence="4">JCM 30742</strain>
    </source>
</reference>
<name>A0ABP7BZ32_9MICC</name>
<proteinExistence type="predicted"/>
<protein>
    <recommendedName>
        <fullName evidence="5">DUF1003 domain-containing protein</fullName>
    </recommendedName>
</protein>
<keyword evidence="4" id="KW-1185">Reference proteome</keyword>
<keyword evidence="2" id="KW-0472">Membrane</keyword>
<dbReference type="PANTHER" id="PTHR41386:SF1">
    <property type="entry name" value="MEMBRANE PROTEIN"/>
    <property type="match status" value="1"/>
</dbReference>
<comment type="caution">
    <text evidence="3">The sequence shown here is derived from an EMBL/GenBank/DDBJ whole genome shotgun (WGS) entry which is preliminary data.</text>
</comment>
<dbReference type="RefSeq" id="WP_345148527.1">
    <property type="nucleotide sequence ID" value="NZ_BAABEO010000008.1"/>
</dbReference>
<feature type="compositionally biased region" description="Basic and acidic residues" evidence="1">
    <location>
        <begin position="242"/>
        <end position="258"/>
    </location>
</feature>
<evidence type="ECO:0008006" key="5">
    <source>
        <dbReference type="Google" id="ProtNLM"/>
    </source>
</evidence>
<keyword evidence="2" id="KW-0812">Transmembrane</keyword>
<sequence length="258" mass="28753">MADKTTRHSTSSSASGLDTPLSAKTRFWPRLSPNPDAFGKATENFARFMGTPAFLLWMTVFCALWLVWNTWGPEPFRFDRAALGFTVLTLMLSLQASYAAPLLLLAQNRQDDRDRVSLTEDRSRAERNLHDTEYLTRELAALRIALRDVATRDYVRSELRSALEELLEANEGEEIRLRGRSPRKREKVSEATTQLAKVSRKADYAGRKPSGSGKRAAAPGKHKAEPNAKAQPDAKTQPGVRVKPDAGTEPDARMEPDA</sequence>
<feature type="transmembrane region" description="Helical" evidence="2">
    <location>
        <begin position="54"/>
        <end position="71"/>
    </location>
</feature>
<evidence type="ECO:0000256" key="2">
    <source>
        <dbReference type="SAM" id="Phobius"/>
    </source>
</evidence>
<organism evidence="3 4">
    <name type="scientific">Arthrobacter ginkgonis</name>
    <dbReference type="NCBI Taxonomy" id="1630594"/>
    <lineage>
        <taxon>Bacteria</taxon>
        <taxon>Bacillati</taxon>
        <taxon>Actinomycetota</taxon>
        <taxon>Actinomycetes</taxon>
        <taxon>Micrococcales</taxon>
        <taxon>Micrococcaceae</taxon>
        <taxon>Arthrobacter</taxon>
    </lineage>
</organism>
<evidence type="ECO:0000256" key="1">
    <source>
        <dbReference type="SAM" id="MobiDB-lite"/>
    </source>
</evidence>
<dbReference type="EMBL" id="BAABEO010000008">
    <property type="protein sequence ID" value="GAA3671300.1"/>
    <property type="molecule type" value="Genomic_DNA"/>
</dbReference>
<dbReference type="InterPro" id="IPR010406">
    <property type="entry name" value="DUF1003"/>
</dbReference>
<dbReference type="PANTHER" id="PTHR41386">
    <property type="entry name" value="INTEGRAL MEMBRANE PROTEIN-RELATED"/>
    <property type="match status" value="1"/>
</dbReference>
<dbReference type="Pfam" id="PF06210">
    <property type="entry name" value="DUF1003"/>
    <property type="match status" value="1"/>
</dbReference>
<accession>A0ABP7BZ32</accession>
<feature type="transmembrane region" description="Helical" evidence="2">
    <location>
        <begin position="83"/>
        <end position="105"/>
    </location>
</feature>
<keyword evidence="2" id="KW-1133">Transmembrane helix</keyword>
<gene>
    <name evidence="3" type="ORF">GCM10023081_07080</name>
</gene>